<dbReference type="Pfam" id="PF02878">
    <property type="entry name" value="PGM_PMM_I"/>
    <property type="match status" value="1"/>
</dbReference>
<evidence type="ECO:0000256" key="2">
    <source>
        <dbReference type="ARBA" id="ARBA00010231"/>
    </source>
</evidence>
<keyword evidence="6" id="KW-0413">Isomerase</keyword>
<dbReference type="Pfam" id="PF00408">
    <property type="entry name" value="PGM_PMM_IV"/>
    <property type="match status" value="1"/>
</dbReference>
<evidence type="ECO:0000259" key="11">
    <source>
        <dbReference type="Pfam" id="PF02880"/>
    </source>
</evidence>
<dbReference type="InterPro" id="IPR005841">
    <property type="entry name" value="Alpha-D-phosphohexomutase_SF"/>
</dbReference>
<evidence type="ECO:0000259" key="9">
    <source>
        <dbReference type="Pfam" id="PF02878"/>
    </source>
</evidence>
<dbReference type="GO" id="GO:0005975">
    <property type="term" value="P:carbohydrate metabolic process"/>
    <property type="evidence" value="ECO:0007669"/>
    <property type="project" value="InterPro"/>
</dbReference>
<comment type="similarity">
    <text evidence="2 7">Belongs to the phosphohexose mutase family.</text>
</comment>
<name>A0A2M6IV95_9BACT</name>
<feature type="domain" description="Alpha-D-phosphohexomutase alpha/beta/alpha" evidence="11">
    <location>
        <begin position="269"/>
        <end position="373"/>
    </location>
</feature>
<dbReference type="EMBL" id="PCVM01000008">
    <property type="protein sequence ID" value="PIQ73823.1"/>
    <property type="molecule type" value="Genomic_DNA"/>
</dbReference>
<dbReference type="PANTHER" id="PTHR43771">
    <property type="entry name" value="PHOSPHOMANNOMUTASE"/>
    <property type="match status" value="1"/>
</dbReference>
<evidence type="ECO:0000256" key="5">
    <source>
        <dbReference type="ARBA" id="ARBA00022842"/>
    </source>
</evidence>
<dbReference type="InterPro" id="IPR016066">
    <property type="entry name" value="A-D-PHexomutase_CS"/>
</dbReference>
<dbReference type="GO" id="GO:0016868">
    <property type="term" value="F:intramolecular phosphotransferase activity"/>
    <property type="evidence" value="ECO:0007669"/>
    <property type="project" value="InterPro"/>
</dbReference>
<feature type="domain" description="Alpha-D-phosphohexomutase alpha/beta/alpha" evidence="9">
    <location>
        <begin position="6"/>
        <end position="140"/>
    </location>
</feature>
<dbReference type="InterPro" id="IPR036900">
    <property type="entry name" value="A-D-PHexomutase_C_sf"/>
</dbReference>
<keyword evidence="3" id="KW-0597">Phosphoprotein</keyword>
<proteinExistence type="inferred from homology"/>
<evidence type="ECO:0000256" key="6">
    <source>
        <dbReference type="ARBA" id="ARBA00023235"/>
    </source>
</evidence>
<dbReference type="Pfam" id="PF02880">
    <property type="entry name" value="PGM_PMM_III"/>
    <property type="match status" value="1"/>
</dbReference>
<dbReference type="PRINTS" id="PR00509">
    <property type="entry name" value="PGMPMM"/>
</dbReference>
<reference evidence="12 13" key="1">
    <citation type="submission" date="2017-09" db="EMBL/GenBank/DDBJ databases">
        <title>Depth-based differentiation of microbial function through sediment-hosted aquifers and enrichment of novel symbionts in the deep terrestrial subsurface.</title>
        <authorList>
            <person name="Probst A.J."/>
            <person name="Ladd B."/>
            <person name="Jarett J.K."/>
            <person name="Geller-Mcgrath D.E."/>
            <person name="Sieber C.M."/>
            <person name="Emerson J.B."/>
            <person name="Anantharaman K."/>
            <person name="Thomas B.C."/>
            <person name="Malmstrom R."/>
            <person name="Stieglmeier M."/>
            <person name="Klingl A."/>
            <person name="Woyke T."/>
            <person name="Ryan C.M."/>
            <person name="Banfield J.F."/>
        </authorList>
    </citation>
    <scope>NUCLEOTIDE SEQUENCE [LARGE SCALE GENOMIC DNA]</scope>
    <source>
        <strain evidence="12">CG11_big_fil_rev_8_21_14_0_20_36_8</strain>
    </source>
</reference>
<dbReference type="PROSITE" id="PS00710">
    <property type="entry name" value="PGM_PMM"/>
    <property type="match status" value="1"/>
</dbReference>
<dbReference type="PANTHER" id="PTHR43771:SF1">
    <property type="entry name" value="PHOSPHOMANNOMUTASE"/>
    <property type="match status" value="1"/>
</dbReference>
<keyword evidence="4 7" id="KW-0479">Metal-binding</keyword>
<comment type="cofactor">
    <cofactor evidence="1">
        <name>Mg(2+)</name>
        <dbReference type="ChEBI" id="CHEBI:18420"/>
    </cofactor>
</comment>
<gene>
    <name evidence="12" type="ORF">COV58_00400</name>
</gene>
<dbReference type="SUPFAM" id="SSF55957">
    <property type="entry name" value="Phosphoglucomutase, C-terminal domain"/>
    <property type="match status" value="1"/>
</dbReference>
<comment type="caution">
    <text evidence="12">The sequence shown here is derived from an EMBL/GenBank/DDBJ whole genome shotgun (WGS) entry which is preliminary data.</text>
</comment>
<dbReference type="InterPro" id="IPR005846">
    <property type="entry name" value="A-D-PHexomutase_a/b/a-III"/>
</dbReference>
<evidence type="ECO:0000313" key="12">
    <source>
        <dbReference type="EMBL" id="PIQ73823.1"/>
    </source>
</evidence>
<evidence type="ECO:0000259" key="8">
    <source>
        <dbReference type="Pfam" id="PF00408"/>
    </source>
</evidence>
<dbReference type="CDD" id="cd03089">
    <property type="entry name" value="PMM_PGM"/>
    <property type="match status" value="1"/>
</dbReference>
<dbReference type="AlphaFoldDB" id="A0A2M6IV95"/>
<dbReference type="Pfam" id="PF02879">
    <property type="entry name" value="PGM_PMM_II"/>
    <property type="match status" value="1"/>
</dbReference>
<organism evidence="12 13">
    <name type="scientific">Candidatus Roizmanbacteria bacterium CG11_big_fil_rev_8_21_14_0_20_36_8</name>
    <dbReference type="NCBI Taxonomy" id="1974856"/>
    <lineage>
        <taxon>Bacteria</taxon>
        <taxon>Candidatus Roizmaniibacteriota</taxon>
    </lineage>
</organism>
<sequence>MIDTSIFKAYDIRGIYPTQINEECMEDIIRGIYTFLSKSIKRRDISIVIGHDMRLSSPSLHKIAVEVLQKSGAQVIDIGLAATPSVYFTIKKYSYDAAIQISASHNPKEYNGIKIVRRDGDALTKIGKQTGMDEIVKNVTSNSFAEFVDGGSYKKLENILELELDEAITAIPTGNIDKLNVVVDPANAMGILPVKELFGRFNANLIEINFELDGTFPVHQADPLQHSTLVGLQKTVLDQKADLGIAIDGDADRAMFIDEKGEIIPATLITTLIASEILKENPGARILVDIRYIRNVEEMVTKLGGVVGYTNIGHALITKQVNDEGAIFAGESSGHYYFQSMGGCESTVRVILYVLRVLARENKPMSEIMKLIQKSIESGEYNFKLKSASDKETIVNKLKELYKDGELNELDGIAISYPSWRFSVRSSNTEPLLRLNVEGDTKEIVDEQTHKIREIILGFGAVVHV</sequence>
<evidence type="ECO:0000256" key="3">
    <source>
        <dbReference type="ARBA" id="ARBA00022553"/>
    </source>
</evidence>
<evidence type="ECO:0000256" key="7">
    <source>
        <dbReference type="RuleBase" id="RU004326"/>
    </source>
</evidence>
<dbReference type="Proteomes" id="UP000231056">
    <property type="component" value="Unassembled WGS sequence"/>
</dbReference>
<evidence type="ECO:0000259" key="10">
    <source>
        <dbReference type="Pfam" id="PF02879"/>
    </source>
</evidence>
<dbReference type="InterPro" id="IPR005844">
    <property type="entry name" value="A-D-PHexomutase_a/b/a-I"/>
</dbReference>
<evidence type="ECO:0000256" key="4">
    <source>
        <dbReference type="ARBA" id="ARBA00022723"/>
    </source>
</evidence>
<evidence type="ECO:0000313" key="13">
    <source>
        <dbReference type="Proteomes" id="UP000231056"/>
    </source>
</evidence>
<dbReference type="SUPFAM" id="SSF53738">
    <property type="entry name" value="Phosphoglucomutase, first 3 domains"/>
    <property type="match status" value="3"/>
</dbReference>
<evidence type="ECO:0000256" key="1">
    <source>
        <dbReference type="ARBA" id="ARBA00001946"/>
    </source>
</evidence>
<accession>A0A2M6IV95</accession>
<keyword evidence="5 7" id="KW-0460">Magnesium</keyword>
<dbReference type="Gene3D" id="3.30.310.50">
    <property type="entry name" value="Alpha-D-phosphohexomutase, C-terminal domain"/>
    <property type="match status" value="1"/>
</dbReference>
<dbReference type="InterPro" id="IPR005843">
    <property type="entry name" value="A-D-PHexomutase_C"/>
</dbReference>
<dbReference type="InterPro" id="IPR016055">
    <property type="entry name" value="A-D-PHexomutase_a/b/a-I/II/III"/>
</dbReference>
<evidence type="ECO:0008006" key="14">
    <source>
        <dbReference type="Google" id="ProtNLM"/>
    </source>
</evidence>
<dbReference type="InterPro" id="IPR005845">
    <property type="entry name" value="A-D-PHexomutase_a/b/a-II"/>
</dbReference>
<feature type="domain" description="Alpha-D-phosphohexomutase C-terminal" evidence="8">
    <location>
        <begin position="396"/>
        <end position="454"/>
    </location>
</feature>
<dbReference type="Gene3D" id="3.40.120.10">
    <property type="entry name" value="Alpha-D-Glucose-1,6-Bisphosphate, subunit A, domain 3"/>
    <property type="match status" value="3"/>
</dbReference>
<dbReference type="GO" id="GO:0000287">
    <property type="term" value="F:magnesium ion binding"/>
    <property type="evidence" value="ECO:0007669"/>
    <property type="project" value="InterPro"/>
</dbReference>
<feature type="domain" description="Alpha-D-phosphohexomutase alpha/beta/alpha" evidence="10">
    <location>
        <begin position="177"/>
        <end position="261"/>
    </location>
</feature>
<protein>
    <recommendedName>
        <fullName evidence="14">Phosphomannomutase/phosphoglucomutase</fullName>
    </recommendedName>
</protein>